<reference evidence="1 2" key="1">
    <citation type="submission" date="2022-06" db="EMBL/GenBank/DDBJ databases">
        <title>Fructobacillus taiwanensis sp. nov., isolated from the honeybee.</title>
        <authorList>
            <person name="Chen Y.-S."/>
            <person name="Wang L.-T."/>
            <person name="Lee Y.-S."/>
            <person name="Chang Y.-C."/>
            <person name="Wu H.-C."/>
            <person name="Liao C.-Y."/>
            <person name="Chen W.-H."/>
            <person name="Deng J.-N."/>
            <person name="Wang Y.-H."/>
        </authorList>
    </citation>
    <scope>NUCLEOTIDE SEQUENCE [LARGE SCALE GENOMIC DNA]</scope>
    <source>
        <strain evidence="1 2">W13</strain>
    </source>
</reference>
<proteinExistence type="predicted"/>
<gene>
    <name evidence="1" type="ORF">NFX39_04535</name>
</gene>
<organism evidence="1 2">
    <name type="scientific">Fructobacillus apis</name>
    <dbReference type="NCBI Taxonomy" id="2935017"/>
    <lineage>
        <taxon>Bacteria</taxon>
        <taxon>Bacillati</taxon>
        <taxon>Bacillota</taxon>
        <taxon>Bacilli</taxon>
        <taxon>Lactobacillales</taxon>
        <taxon>Lactobacillaceae</taxon>
        <taxon>Fructobacillus</taxon>
    </lineage>
</organism>
<accession>A0ABT0ZQX7</accession>
<protein>
    <submittedName>
        <fullName evidence="1">Uncharacterized protein</fullName>
    </submittedName>
</protein>
<dbReference type="RefSeq" id="WP_252443443.1">
    <property type="nucleotide sequence ID" value="NZ_JAMWYK010000004.1"/>
</dbReference>
<evidence type="ECO:0000313" key="1">
    <source>
        <dbReference type="EMBL" id="MCO0832358.1"/>
    </source>
</evidence>
<keyword evidence="2" id="KW-1185">Reference proteome</keyword>
<comment type="caution">
    <text evidence="1">The sequence shown here is derived from an EMBL/GenBank/DDBJ whole genome shotgun (WGS) entry which is preliminary data.</text>
</comment>
<evidence type="ECO:0000313" key="2">
    <source>
        <dbReference type="Proteomes" id="UP001523234"/>
    </source>
</evidence>
<dbReference type="Proteomes" id="UP001523234">
    <property type="component" value="Unassembled WGS sequence"/>
</dbReference>
<name>A0ABT0ZQX7_9LACO</name>
<dbReference type="EMBL" id="JAMWYK010000004">
    <property type="protein sequence ID" value="MCO0832358.1"/>
    <property type="molecule type" value="Genomic_DNA"/>
</dbReference>
<sequence length="58" mass="7056">MDMPKIKHQINIDANSNYDDFSRAELEKELADFCRKQPVYKTISTEEELKDWFNEEDW</sequence>